<feature type="compositionally biased region" description="Low complexity" evidence="1">
    <location>
        <begin position="109"/>
        <end position="134"/>
    </location>
</feature>
<sequence length="239" mass="26671">MHGMDHIKSRGRSKFFTCFSPVFVDDEPGRDSESSVRKTKRVRRGVATAMKALFFKTSMAKKSRNKKDPFRSNSGYSSSSPINAKFVNIDKNPEELLLRTNSNASSIFSPSLTDSSRSSSRSSSISSNSRFGSQRIKRSASSLDFKQTSNPQAVKRDGEMCGCTVGMCIFFICLIALVLWGKVSAIVTCTSACLFFSPCRRQLPCRPEIAASSLDSYDERKRVIMEGLLERSRPRVLQR</sequence>
<feature type="transmembrane region" description="Helical" evidence="2">
    <location>
        <begin position="160"/>
        <end position="181"/>
    </location>
</feature>
<feature type="compositionally biased region" description="Polar residues" evidence="1">
    <location>
        <begin position="139"/>
        <end position="149"/>
    </location>
</feature>
<reference evidence="3 4" key="1">
    <citation type="journal article" date="2015" name="Proc. Natl. Acad. Sci. U.S.A.">
        <title>The resurrection genome of Boea hygrometrica: A blueprint for survival of dehydration.</title>
        <authorList>
            <person name="Xiao L."/>
            <person name="Yang G."/>
            <person name="Zhang L."/>
            <person name="Yang X."/>
            <person name="Zhao S."/>
            <person name="Ji Z."/>
            <person name="Zhou Q."/>
            <person name="Hu M."/>
            <person name="Wang Y."/>
            <person name="Chen M."/>
            <person name="Xu Y."/>
            <person name="Jin H."/>
            <person name="Xiao X."/>
            <person name="Hu G."/>
            <person name="Bao F."/>
            <person name="Hu Y."/>
            <person name="Wan P."/>
            <person name="Li L."/>
            <person name="Deng X."/>
            <person name="Kuang T."/>
            <person name="Xiang C."/>
            <person name="Zhu J.K."/>
            <person name="Oliver M.J."/>
            <person name="He Y."/>
        </authorList>
    </citation>
    <scope>NUCLEOTIDE SEQUENCE [LARGE SCALE GENOMIC DNA]</scope>
    <source>
        <strain evidence="4">cv. XS01</strain>
    </source>
</reference>
<evidence type="ECO:0000256" key="1">
    <source>
        <dbReference type="SAM" id="MobiDB-lite"/>
    </source>
</evidence>
<accession>A0A2Z7ATX4</accession>
<dbReference type="PANTHER" id="PTHR34379:SF6">
    <property type="entry name" value="PROTEIN 3F"/>
    <property type="match status" value="1"/>
</dbReference>
<keyword evidence="2" id="KW-0472">Membrane</keyword>
<feature type="region of interest" description="Disordered" evidence="1">
    <location>
        <begin position="58"/>
        <end position="78"/>
    </location>
</feature>
<gene>
    <name evidence="3" type="ORF">F511_07446</name>
</gene>
<keyword evidence="2" id="KW-1133">Transmembrane helix</keyword>
<dbReference type="AlphaFoldDB" id="A0A2Z7ATX4"/>
<name>A0A2Z7ATX4_9LAMI</name>
<feature type="region of interest" description="Disordered" evidence="1">
    <location>
        <begin position="108"/>
        <end position="149"/>
    </location>
</feature>
<dbReference type="Proteomes" id="UP000250235">
    <property type="component" value="Unassembled WGS sequence"/>
</dbReference>
<proteinExistence type="predicted"/>
<evidence type="ECO:0000313" key="3">
    <source>
        <dbReference type="EMBL" id="KZV25314.1"/>
    </source>
</evidence>
<evidence type="ECO:0000313" key="4">
    <source>
        <dbReference type="Proteomes" id="UP000250235"/>
    </source>
</evidence>
<dbReference type="EMBL" id="KV011895">
    <property type="protein sequence ID" value="KZV25314.1"/>
    <property type="molecule type" value="Genomic_DNA"/>
</dbReference>
<protein>
    <submittedName>
        <fullName evidence="3">Uncharacterized protein</fullName>
    </submittedName>
</protein>
<keyword evidence="2" id="KW-0812">Transmembrane</keyword>
<dbReference type="OrthoDB" id="1886721at2759"/>
<evidence type="ECO:0000256" key="2">
    <source>
        <dbReference type="SAM" id="Phobius"/>
    </source>
</evidence>
<organism evidence="3 4">
    <name type="scientific">Dorcoceras hygrometricum</name>
    <dbReference type="NCBI Taxonomy" id="472368"/>
    <lineage>
        <taxon>Eukaryota</taxon>
        <taxon>Viridiplantae</taxon>
        <taxon>Streptophyta</taxon>
        <taxon>Embryophyta</taxon>
        <taxon>Tracheophyta</taxon>
        <taxon>Spermatophyta</taxon>
        <taxon>Magnoliopsida</taxon>
        <taxon>eudicotyledons</taxon>
        <taxon>Gunneridae</taxon>
        <taxon>Pentapetalae</taxon>
        <taxon>asterids</taxon>
        <taxon>lamiids</taxon>
        <taxon>Lamiales</taxon>
        <taxon>Gesneriaceae</taxon>
        <taxon>Didymocarpoideae</taxon>
        <taxon>Trichosporeae</taxon>
        <taxon>Loxocarpinae</taxon>
        <taxon>Dorcoceras</taxon>
    </lineage>
</organism>
<dbReference type="InterPro" id="IPR040411">
    <property type="entry name" value="At5g23160-like"/>
</dbReference>
<keyword evidence="4" id="KW-1185">Reference proteome</keyword>
<dbReference type="PANTHER" id="PTHR34379">
    <property type="entry name" value="OS07G0553800 PROTEIN"/>
    <property type="match status" value="1"/>
</dbReference>